<feature type="domain" description="HTH araC/xylS-type" evidence="4">
    <location>
        <begin position="182"/>
        <end position="280"/>
    </location>
</feature>
<dbReference type="InterPro" id="IPR014710">
    <property type="entry name" value="RmlC-like_jellyroll"/>
</dbReference>
<dbReference type="PROSITE" id="PS00041">
    <property type="entry name" value="HTH_ARAC_FAMILY_1"/>
    <property type="match status" value="1"/>
</dbReference>
<organism evidence="5 6">
    <name type="scientific">Mucilaginibacter myungsuensis</name>
    <dbReference type="NCBI Taxonomy" id="649104"/>
    <lineage>
        <taxon>Bacteria</taxon>
        <taxon>Pseudomonadati</taxon>
        <taxon>Bacteroidota</taxon>
        <taxon>Sphingobacteriia</taxon>
        <taxon>Sphingobacteriales</taxon>
        <taxon>Sphingobacteriaceae</taxon>
        <taxon>Mucilaginibacter</taxon>
    </lineage>
</organism>
<keyword evidence="6" id="KW-1185">Reference proteome</keyword>
<sequence length="287" mass="32893">MRIFRENIVSPDNLFVVKEEEFKYNDFPFHAHPEFEIILILEGAGRRIVGDSVTEFTATDLCMFGANLPHTFFTKGMGEHEAIKQVVIQFHENFLGPGFFDREPFKNIKALLQRSSQGIVFEGTDKAEFAKKIHALISKSHTEIVIGLLDILHSLSLSEGQTLLSSPKFMSGLNFDESARMSKVYDHILEHYRRDITLDEVASIAYLSPSAFCRYFKKFTRKTLSEFLTDLRIGHACKLLQTSNLSISQVSLDAGFNSVSYFNRKFRAVKGETPMEYQRHFMVRRAN</sequence>
<dbReference type="PROSITE" id="PS01124">
    <property type="entry name" value="HTH_ARAC_FAMILY_2"/>
    <property type="match status" value="1"/>
</dbReference>
<dbReference type="SUPFAM" id="SSF51182">
    <property type="entry name" value="RmlC-like cupins"/>
    <property type="match status" value="1"/>
</dbReference>
<dbReference type="InterPro" id="IPR009057">
    <property type="entry name" value="Homeodomain-like_sf"/>
</dbReference>
<dbReference type="GO" id="GO:0003700">
    <property type="term" value="F:DNA-binding transcription factor activity"/>
    <property type="evidence" value="ECO:0007669"/>
    <property type="project" value="InterPro"/>
</dbReference>
<evidence type="ECO:0000313" key="5">
    <source>
        <dbReference type="EMBL" id="MBE9663503.1"/>
    </source>
</evidence>
<gene>
    <name evidence="5" type="ORF">IRJ16_16570</name>
</gene>
<evidence type="ECO:0000313" key="6">
    <source>
        <dbReference type="Proteomes" id="UP000622475"/>
    </source>
</evidence>
<dbReference type="InterPro" id="IPR018062">
    <property type="entry name" value="HTH_AraC-typ_CS"/>
</dbReference>
<dbReference type="InterPro" id="IPR018060">
    <property type="entry name" value="HTH_AraC"/>
</dbReference>
<dbReference type="Gene3D" id="1.10.10.60">
    <property type="entry name" value="Homeodomain-like"/>
    <property type="match status" value="2"/>
</dbReference>
<dbReference type="RefSeq" id="WP_194112732.1">
    <property type="nucleotide sequence ID" value="NZ_JADFFL010000006.1"/>
</dbReference>
<evidence type="ECO:0000256" key="2">
    <source>
        <dbReference type="ARBA" id="ARBA00023125"/>
    </source>
</evidence>
<dbReference type="PRINTS" id="PR00032">
    <property type="entry name" value="HTHARAC"/>
</dbReference>
<accession>A0A929L0U6</accession>
<dbReference type="Pfam" id="PF12833">
    <property type="entry name" value="HTH_18"/>
    <property type="match status" value="1"/>
</dbReference>
<dbReference type="AlphaFoldDB" id="A0A929L0U6"/>
<dbReference type="GO" id="GO:0043565">
    <property type="term" value="F:sequence-specific DNA binding"/>
    <property type="evidence" value="ECO:0007669"/>
    <property type="project" value="InterPro"/>
</dbReference>
<dbReference type="InterPro" id="IPR003313">
    <property type="entry name" value="AraC-bd"/>
</dbReference>
<dbReference type="Pfam" id="PF02311">
    <property type="entry name" value="AraC_binding"/>
    <property type="match status" value="1"/>
</dbReference>
<dbReference type="InterPro" id="IPR020449">
    <property type="entry name" value="Tscrpt_reg_AraC-type_HTH"/>
</dbReference>
<evidence type="ECO:0000259" key="4">
    <source>
        <dbReference type="PROSITE" id="PS01124"/>
    </source>
</evidence>
<proteinExistence type="predicted"/>
<dbReference type="PANTHER" id="PTHR43280:SF27">
    <property type="entry name" value="TRANSCRIPTIONAL REGULATOR MTLR"/>
    <property type="match status" value="1"/>
</dbReference>
<dbReference type="EMBL" id="JADFFL010000006">
    <property type="protein sequence ID" value="MBE9663503.1"/>
    <property type="molecule type" value="Genomic_DNA"/>
</dbReference>
<reference evidence="5" key="1">
    <citation type="submission" date="2020-10" db="EMBL/GenBank/DDBJ databases">
        <title>Mucilaginibacter mali sp. nov., isolated from rhizosphere soil of apple orchard.</title>
        <authorList>
            <person name="Lee J.-S."/>
            <person name="Kim H.S."/>
            <person name="Kim J.-S."/>
        </authorList>
    </citation>
    <scope>NUCLEOTIDE SEQUENCE</scope>
    <source>
        <strain evidence="5">KCTC 22746</strain>
    </source>
</reference>
<evidence type="ECO:0000256" key="3">
    <source>
        <dbReference type="ARBA" id="ARBA00023163"/>
    </source>
</evidence>
<keyword evidence="2" id="KW-0238">DNA-binding</keyword>
<dbReference type="PANTHER" id="PTHR43280">
    <property type="entry name" value="ARAC-FAMILY TRANSCRIPTIONAL REGULATOR"/>
    <property type="match status" value="1"/>
</dbReference>
<dbReference type="Proteomes" id="UP000622475">
    <property type="component" value="Unassembled WGS sequence"/>
</dbReference>
<name>A0A929L0U6_9SPHI</name>
<keyword evidence="3" id="KW-0804">Transcription</keyword>
<dbReference type="Gene3D" id="2.60.120.10">
    <property type="entry name" value="Jelly Rolls"/>
    <property type="match status" value="1"/>
</dbReference>
<comment type="caution">
    <text evidence="5">The sequence shown here is derived from an EMBL/GenBank/DDBJ whole genome shotgun (WGS) entry which is preliminary data.</text>
</comment>
<dbReference type="InterPro" id="IPR011051">
    <property type="entry name" value="RmlC_Cupin_sf"/>
</dbReference>
<protein>
    <submittedName>
        <fullName evidence="5">Helix-turn-helix domain-containing protein</fullName>
    </submittedName>
</protein>
<dbReference type="SMART" id="SM00342">
    <property type="entry name" value="HTH_ARAC"/>
    <property type="match status" value="1"/>
</dbReference>
<evidence type="ECO:0000256" key="1">
    <source>
        <dbReference type="ARBA" id="ARBA00023015"/>
    </source>
</evidence>
<dbReference type="SUPFAM" id="SSF46689">
    <property type="entry name" value="Homeodomain-like"/>
    <property type="match status" value="2"/>
</dbReference>
<keyword evidence="1" id="KW-0805">Transcription regulation</keyword>